<name>A0A098E7M5_9ZZZZ</name>
<dbReference type="EMBL" id="CCXY01000056">
    <property type="protein sequence ID" value="CEG11519.1"/>
    <property type="molecule type" value="Genomic_DNA"/>
</dbReference>
<dbReference type="PROSITE" id="PS00092">
    <property type="entry name" value="N6_MTASE"/>
    <property type="match status" value="1"/>
</dbReference>
<accession>A0A098E7M5</accession>
<gene>
    <name evidence="6" type="ORF">MSIBF_A1490018</name>
</gene>
<sequence>MINKELLDGFKIKDMNSWENVNAELIITDPPFGIKFSGKNGNYHRNVENVVSGYVEWKVLEYEGKIQQLLGCIKKNLKENGQALIFSGWNNSNIIHNKIMQFNGLTLRGKMYWTYNFAPYCIKRPSHNVYEIYWVTNGDKWMYNSRCTTHHCQSGEPNLTTLNFKRDYKVNMPKYPTRLPFKLLHCLIEHFSNENDLIFDPLCGSGMVGLVASMLKRRFIVGDLNENGKIVFEHLSNYYLNKNGLIQDQKLMTCRKNNFTYVDFV</sequence>
<dbReference type="AlphaFoldDB" id="A0A098E7M5"/>
<dbReference type="InterPro" id="IPR002295">
    <property type="entry name" value="N4/N6-MTase_EcoPI_Mod-like"/>
</dbReference>
<dbReference type="InterPro" id="IPR002941">
    <property type="entry name" value="DNA_methylase_N4/N6"/>
</dbReference>
<keyword evidence="2" id="KW-0489">Methyltransferase</keyword>
<evidence type="ECO:0000256" key="2">
    <source>
        <dbReference type="ARBA" id="ARBA00022603"/>
    </source>
</evidence>
<evidence type="ECO:0000256" key="3">
    <source>
        <dbReference type="ARBA" id="ARBA00022679"/>
    </source>
</evidence>
<dbReference type="InterPro" id="IPR029063">
    <property type="entry name" value="SAM-dependent_MTases_sf"/>
</dbReference>
<keyword evidence="3" id="KW-0808">Transferase</keyword>
<feature type="domain" description="DNA methylase N-4/N-6" evidence="5">
    <location>
        <begin position="24"/>
        <end position="226"/>
    </location>
</feature>
<keyword evidence="4" id="KW-0949">S-adenosyl-L-methionine</keyword>
<dbReference type="Pfam" id="PF01555">
    <property type="entry name" value="N6_N4_Mtase"/>
    <property type="match status" value="1"/>
</dbReference>
<evidence type="ECO:0000313" key="6">
    <source>
        <dbReference type="EMBL" id="CEG11519.1"/>
    </source>
</evidence>
<dbReference type="InterPro" id="IPR002052">
    <property type="entry name" value="DNA_methylase_N6_adenine_CS"/>
</dbReference>
<reference evidence="6" key="1">
    <citation type="submission" date="2014-09" db="EMBL/GenBank/DDBJ databases">
        <authorList>
            <person name="Probst J Alexander"/>
        </authorList>
    </citation>
    <scope>NUCLEOTIDE SEQUENCE</scope>
</reference>
<dbReference type="GO" id="GO:0032259">
    <property type="term" value="P:methylation"/>
    <property type="evidence" value="ECO:0007669"/>
    <property type="project" value="UniProtKB-KW"/>
</dbReference>
<proteinExistence type="inferred from homology"/>
<organism evidence="6">
    <name type="scientific">groundwater metagenome</name>
    <dbReference type="NCBI Taxonomy" id="717931"/>
    <lineage>
        <taxon>unclassified sequences</taxon>
        <taxon>metagenomes</taxon>
        <taxon>ecological metagenomes</taxon>
    </lineage>
</organism>
<evidence type="ECO:0000256" key="1">
    <source>
        <dbReference type="ARBA" id="ARBA00006594"/>
    </source>
</evidence>
<dbReference type="PRINTS" id="PR00506">
    <property type="entry name" value="D21N6MTFRASE"/>
</dbReference>
<dbReference type="GO" id="GO:0008170">
    <property type="term" value="F:N-methyltransferase activity"/>
    <property type="evidence" value="ECO:0007669"/>
    <property type="project" value="InterPro"/>
</dbReference>
<evidence type="ECO:0000256" key="4">
    <source>
        <dbReference type="ARBA" id="ARBA00022691"/>
    </source>
</evidence>
<dbReference type="Gene3D" id="3.40.50.150">
    <property type="entry name" value="Vaccinia Virus protein VP39"/>
    <property type="match status" value="1"/>
</dbReference>
<comment type="similarity">
    <text evidence="1">Belongs to the N(4)/N(6)-methyltransferase family.</text>
</comment>
<dbReference type="GO" id="GO:0003677">
    <property type="term" value="F:DNA binding"/>
    <property type="evidence" value="ECO:0007669"/>
    <property type="project" value="InterPro"/>
</dbReference>
<dbReference type="SUPFAM" id="SSF53335">
    <property type="entry name" value="S-adenosyl-L-methionine-dependent methyltransferases"/>
    <property type="match status" value="1"/>
</dbReference>
<protein>
    <recommendedName>
        <fullName evidence="5">DNA methylase N-4/N-6 domain-containing protein</fullName>
    </recommendedName>
</protein>
<evidence type="ECO:0000259" key="5">
    <source>
        <dbReference type="Pfam" id="PF01555"/>
    </source>
</evidence>